<protein>
    <recommendedName>
        <fullName evidence="3">5'-Nucleotidase C-terminal domain-containing protein</fullName>
    </recommendedName>
</protein>
<comment type="caution">
    <text evidence="1">The sequence shown here is derived from an EMBL/GenBank/DDBJ whole genome shotgun (WGS) entry which is preliminary data.</text>
</comment>
<accession>A0ABX9KJW3</accession>
<reference evidence="1 2" key="1">
    <citation type="submission" date="2018-08" db="EMBL/GenBank/DDBJ databases">
        <title>Draft genome sequence of Psychrilyobacter sp. strain SD5 isolated from Black Sea water.</title>
        <authorList>
            <person name="Yadav S."/>
            <person name="Villanueva L."/>
            <person name="Damste J.S.S."/>
        </authorList>
    </citation>
    <scope>NUCLEOTIDE SEQUENCE [LARGE SCALE GENOMIC DNA]</scope>
    <source>
        <strain evidence="1 2">SD5</strain>
    </source>
</reference>
<dbReference type="EMBL" id="QUAJ01000004">
    <property type="protein sequence ID" value="REI42429.1"/>
    <property type="molecule type" value="Genomic_DNA"/>
</dbReference>
<evidence type="ECO:0000313" key="1">
    <source>
        <dbReference type="EMBL" id="REI42429.1"/>
    </source>
</evidence>
<gene>
    <name evidence="1" type="ORF">DYH56_03490</name>
</gene>
<evidence type="ECO:0000313" key="2">
    <source>
        <dbReference type="Proteomes" id="UP000263486"/>
    </source>
</evidence>
<evidence type="ECO:0008006" key="3">
    <source>
        <dbReference type="Google" id="ProtNLM"/>
    </source>
</evidence>
<proteinExistence type="predicted"/>
<dbReference type="InterPro" id="IPR009734">
    <property type="entry name" value="Myoviridae_GpU"/>
</dbReference>
<sequence>MIGKLGDIPFEVSFDGKNKKILNFTDLKLSGGANYEKHTRKGQKPALEFIDLNTDVVSFKMILRSDFGVDPQELLKKLNGYKNIGETLDFTLGNKPVGSGQYVITSYNAGYEYITNGGKVRKIDVSLTLEEYVEMMYKNRDIIIKPKKETKKKIVHKDFNQGAISR</sequence>
<dbReference type="Pfam" id="PF06995">
    <property type="entry name" value="Phage_P2_GpU"/>
    <property type="match status" value="1"/>
</dbReference>
<dbReference type="RefSeq" id="WP_114641470.1">
    <property type="nucleotide sequence ID" value="NZ_JAACIO010000004.1"/>
</dbReference>
<name>A0ABX9KJW3_9FUSO</name>
<organism evidence="1 2">
    <name type="scientific">Psychrilyobacter piezotolerans</name>
    <dbReference type="NCBI Taxonomy" id="2293438"/>
    <lineage>
        <taxon>Bacteria</taxon>
        <taxon>Fusobacteriati</taxon>
        <taxon>Fusobacteriota</taxon>
        <taxon>Fusobacteriia</taxon>
        <taxon>Fusobacteriales</taxon>
        <taxon>Fusobacteriaceae</taxon>
        <taxon>Psychrilyobacter</taxon>
    </lineage>
</organism>
<dbReference type="Proteomes" id="UP000263486">
    <property type="component" value="Unassembled WGS sequence"/>
</dbReference>
<keyword evidence="2" id="KW-1185">Reference proteome</keyword>